<protein>
    <recommendedName>
        <fullName evidence="4">SGNH/GDSL hydrolase family protein</fullName>
    </recommendedName>
</protein>
<name>A0A4Y8SEJ3_9SPHI</name>
<comment type="caution">
    <text evidence="2">The sequence shown here is derived from an EMBL/GenBank/DDBJ whole genome shotgun (WGS) entry which is preliminary data.</text>
</comment>
<organism evidence="2 3">
    <name type="scientific">Mucilaginibacter psychrotolerans</name>
    <dbReference type="NCBI Taxonomy" id="1524096"/>
    <lineage>
        <taxon>Bacteria</taxon>
        <taxon>Pseudomonadati</taxon>
        <taxon>Bacteroidota</taxon>
        <taxon>Sphingobacteriia</taxon>
        <taxon>Sphingobacteriales</taxon>
        <taxon>Sphingobacteriaceae</taxon>
        <taxon>Mucilaginibacter</taxon>
    </lineage>
</organism>
<keyword evidence="1" id="KW-1133">Transmembrane helix</keyword>
<dbReference type="EMBL" id="SOZE01000012">
    <property type="protein sequence ID" value="TFF37091.1"/>
    <property type="molecule type" value="Genomic_DNA"/>
</dbReference>
<accession>A0A4Y8SEJ3</accession>
<evidence type="ECO:0000313" key="2">
    <source>
        <dbReference type="EMBL" id="TFF37091.1"/>
    </source>
</evidence>
<dbReference type="InterPro" id="IPR036514">
    <property type="entry name" value="SGNH_hydro_sf"/>
</dbReference>
<dbReference type="GO" id="GO:0016788">
    <property type="term" value="F:hydrolase activity, acting on ester bonds"/>
    <property type="evidence" value="ECO:0007669"/>
    <property type="project" value="UniProtKB-ARBA"/>
</dbReference>
<dbReference type="SUPFAM" id="SSF52266">
    <property type="entry name" value="SGNH hydrolase"/>
    <property type="match status" value="1"/>
</dbReference>
<keyword evidence="1" id="KW-0812">Transmembrane</keyword>
<dbReference type="AlphaFoldDB" id="A0A4Y8SEJ3"/>
<reference evidence="2 3" key="1">
    <citation type="journal article" date="2017" name="Int. J. Syst. Evol. Microbiol.">
        <title>Mucilaginibacterpsychrotolerans sp. nov., isolated from peatlands.</title>
        <authorList>
            <person name="Deng Y."/>
            <person name="Shen L."/>
            <person name="Xu B."/>
            <person name="Liu Y."/>
            <person name="Gu Z."/>
            <person name="Liu H."/>
            <person name="Zhou Y."/>
        </authorList>
    </citation>
    <scope>NUCLEOTIDE SEQUENCE [LARGE SCALE GENOMIC DNA]</scope>
    <source>
        <strain evidence="2 3">NH7-4</strain>
    </source>
</reference>
<dbReference type="RefSeq" id="WP_133231528.1">
    <property type="nucleotide sequence ID" value="NZ_SOZE01000012.1"/>
</dbReference>
<gene>
    <name evidence="2" type="ORF">E2R66_13495</name>
</gene>
<keyword evidence="1" id="KW-0472">Membrane</keyword>
<proteinExistence type="predicted"/>
<keyword evidence="3" id="KW-1185">Reference proteome</keyword>
<dbReference type="Proteomes" id="UP000297540">
    <property type="component" value="Unassembled WGS sequence"/>
</dbReference>
<evidence type="ECO:0000313" key="3">
    <source>
        <dbReference type="Proteomes" id="UP000297540"/>
    </source>
</evidence>
<evidence type="ECO:0000256" key="1">
    <source>
        <dbReference type="SAM" id="Phobius"/>
    </source>
</evidence>
<feature type="transmembrane region" description="Helical" evidence="1">
    <location>
        <begin position="12"/>
        <end position="34"/>
    </location>
</feature>
<dbReference type="Gene3D" id="3.40.50.1110">
    <property type="entry name" value="SGNH hydrolase"/>
    <property type="match status" value="1"/>
</dbReference>
<sequence length="311" mass="36021">MADYKLIIKRFGILVIAMFLLDWGVGAVLKHFYFTKKNGADYRTNHVINKTKADVLIFGSSKAAYHYDTKIIGDSLHLSVYNAGRDLSYIYYHYALLEAALKRYTPKLIVLDTRANEFHMFKNGEDRDRINVLLPYYDSHPELRQVCLLRGPFERYKLLSKMYPYNSLILNELVELLPIARYKKDDSQDGYIAKYGQFKGGLRPYTVRDAVDTTAALYYKKFVELCKLRKVPLVVAFSPIYQDIHAAANRNVQYAMQVCKNNNVPVLNYLRDTTFASKPQYFYDDLHLNRQGSVVYSSIIGGKLRQLSTHK</sequence>
<dbReference type="OrthoDB" id="869432at2"/>
<evidence type="ECO:0008006" key="4">
    <source>
        <dbReference type="Google" id="ProtNLM"/>
    </source>
</evidence>